<dbReference type="AlphaFoldDB" id="A0A5B0NJP6"/>
<evidence type="ECO:0000313" key="1">
    <source>
        <dbReference type="EMBL" id="KAA1088049.1"/>
    </source>
</evidence>
<name>A0A5B0NJP6_PUCGR</name>
<protein>
    <submittedName>
        <fullName evidence="1">Uncharacterized protein</fullName>
    </submittedName>
</protein>
<dbReference type="Proteomes" id="UP000325313">
    <property type="component" value="Unassembled WGS sequence"/>
</dbReference>
<evidence type="ECO:0000313" key="2">
    <source>
        <dbReference type="Proteomes" id="UP000325313"/>
    </source>
</evidence>
<organism evidence="1 2">
    <name type="scientific">Puccinia graminis f. sp. tritici</name>
    <dbReference type="NCBI Taxonomy" id="56615"/>
    <lineage>
        <taxon>Eukaryota</taxon>
        <taxon>Fungi</taxon>
        <taxon>Dikarya</taxon>
        <taxon>Basidiomycota</taxon>
        <taxon>Pucciniomycotina</taxon>
        <taxon>Pucciniomycetes</taxon>
        <taxon>Pucciniales</taxon>
        <taxon>Pucciniaceae</taxon>
        <taxon>Puccinia</taxon>
    </lineage>
</organism>
<dbReference type="EMBL" id="VDEP01000408">
    <property type="protein sequence ID" value="KAA1088049.1"/>
    <property type="molecule type" value="Genomic_DNA"/>
</dbReference>
<accession>A0A5B0NJP6</accession>
<reference evidence="1 2" key="1">
    <citation type="submission" date="2019-05" db="EMBL/GenBank/DDBJ databases">
        <title>Emergence of the Ug99 lineage of the wheat stem rust pathogen through somatic hybridization.</title>
        <authorList>
            <person name="Li F."/>
            <person name="Upadhyaya N.M."/>
            <person name="Sperschneider J."/>
            <person name="Matny O."/>
            <person name="Nguyen-Phuc H."/>
            <person name="Mago R."/>
            <person name="Raley C."/>
            <person name="Miller M.E."/>
            <person name="Silverstein K.A.T."/>
            <person name="Henningsen E."/>
            <person name="Hirsch C.D."/>
            <person name="Visser B."/>
            <person name="Pretorius Z.A."/>
            <person name="Steffenson B.J."/>
            <person name="Schwessinger B."/>
            <person name="Dodds P.N."/>
            <person name="Figueroa M."/>
        </authorList>
    </citation>
    <scope>NUCLEOTIDE SEQUENCE [LARGE SCALE GENOMIC DNA]</scope>
    <source>
        <strain evidence="1 2">Ug99</strain>
    </source>
</reference>
<gene>
    <name evidence="1" type="ORF">PGTUg99_023818</name>
</gene>
<comment type="caution">
    <text evidence="1">The sequence shown here is derived from an EMBL/GenBank/DDBJ whole genome shotgun (WGS) entry which is preliminary data.</text>
</comment>
<sequence>MLGLALAPLCGSSFQTPPIFSSIRSADDPQANPTIDDPRASRLSFPAVIDRLSTSSAASFAHSFSSLDGFNRSKRKVTPAEVESIDIVKKSQCP</sequence>
<proteinExistence type="predicted"/>